<dbReference type="EC" id="1.1.1.100" evidence="4"/>
<dbReference type="PROSITE" id="PS00061">
    <property type="entry name" value="ADH_SHORT"/>
    <property type="match status" value="1"/>
</dbReference>
<dbReference type="PRINTS" id="PR00081">
    <property type="entry name" value="GDHRDH"/>
</dbReference>
<dbReference type="FunFam" id="3.40.50.720:FF:000084">
    <property type="entry name" value="Short-chain dehydrogenase reductase"/>
    <property type="match status" value="1"/>
</dbReference>
<dbReference type="InterPro" id="IPR020904">
    <property type="entry name" value="Sc_DH/Rdtase_CS"/>
</dbReference>
<dbReference type="SMART" id="SM00822">
    <property type="entry name" value="PKS_KR"/>
    <property type="match status" value="1"/>
</dbReference>
<dbReference type="EMBL" id="JACHWR010000002">
    <property type="protein sequence ID" value="MBB3042885.1"/>
    <property type="molecule type" value="Genomic_DNA"/>
</dbReference>
<name>A0A7W4VWE1_9ACTN</name>
<evidence type="ECO:0000259" key="3">
    <source>
        <dbReference type="SMART" id="SM00822"/>
    </source>
</evidence>
<dbReference type="InterPro" id="IPR050259">
    <property type="entry name" value="SDR"/>
</dbReference>
<keyword evidence="2 4" id="KW-0560">Oxidoreductase</keyword>
<sequence>MSAFDLTGRTALVTGGAGGLGREMVAALAAAGARVAIHHLGQQDEARELAEKLRGDGAEVAVVEGDVTSWDEAAAFVAATEDALGPIDVLVNNAGYMTAGRITEMTLEQWSRTIDVDLTGVFVVSRHVLVGMLERGSGAIVNVSSQLAYKGAEDFASYCAAKAGVLGLTRAMAREVGPQVRVNAIAPGPITTPMTDASFDEELTRARTASLVAGRMGLAHEVAPSVVFLASEAASYIHGQTIHVNGGGVLS</sequence>
<protein>
    <submittedName>
        <fullName evidence="4">3-oxoacyl-[acyl-carrier protein] reductase</fullName>
        <ecNumber evidence="4">1.1.1.100</ecNumber>
    </submittedName>
</protein>
<evidence type="ECO:0000256" key="2">
    <source>
        <dbReference type="ARBA" id="ARBA00023002"/>
    </source>
</evidence>
<reference evidence="4 5" key="1">
    <citation type="submission" date="2020-08" db="EMBL/GenBank/DDBJ databases">
        <title>Sequencing the genomes of 1000 actinobacteria strains.</title>
        <authorList>
            <person name="Klenk H.-P."/>
        </authorList>
    </citation>
    <scope>NUCLEOTIDE SEQUENCE [LARGE SCALE GENOMIC DNA]</scope>
    <source>
        <strain evidence="4 5">DSM 105498</strain>
    </source>
</reference>
<dbReference type="GO" id="GO:0004316">
    <property type="term" value="F:3-oxoacyl-[acyl-carrier-protein] reductase (NADPH) activity"/>
    <property type="evidence" value="ECO:0007669"/>
    <property type="project" value="UniProtKB-EC"/>
</dbReference>
<dbReference type="PANTHER" id="PTHR42879:SF2">
    <property type="entry name" value="3-OXOACYL-[ACYL-CARRIER-PROTEIN] REDUCTASE FABG"/>
    <property type="match status" value="1"/>
</dbReference>
<dbReference type="GO" id="GO:0032787">
    <property type="term" value="P:monocarboxylic acid metabolic process"/>
    <property type="evidence" value="ECO:0007669"/>
    <property type="project" value="UniProtKB-ARBA"/>
</dbReference>
<dbReference type="InterPro" id="IPR057326">
    <property type="entry name" value="KR_dom"/>
</dbReference>
<organism evidence="4 5">
    <name type="scientific">Nocardioides soli</name>
    <dbReference type="NCBI Taxonomy" id="1036020"/>
    <lineage>
        <taxon>Bacteria</taxon>
        <taxon>Bacillati</taxon>
        <taxon>Actinomycetota</taxon>
        <taxon>Actinomycetes</taxon>
        <taxon>Propionibacteriales</taxon>
        <taxon>Nocardioidaceae</taxon>
        <taxon>Nocardioides</taxon>
    </lineage>
</organism>
<dbReference type="PRINTS" id="PR00080">
    <property type="entry name" value="SDRFAMILY"/>
</dbReference>
<dbReference type="Gene3D" id="3.40.50.720">
    <property type="entry name" value="NAD(P)-binding Rossmann-like Domain"/>
    <property type="match status" value="1"/>
</dbReference>
<comment type="caution">
    <text evidence="4">The sequence shown here is derived from an EMBL/GenBank/DDBJ whole genome shotgun (WGS) entry which is preliminary data.</text>
</comment>
<feature type="domain" description="Ketoreductase" evidence="3">
    <location>
        <begin position="9"/>
        <end position="193"/>
    </location>
</feature>
<evidence type="ECO:0000313" key="5">
    <source>
        <dbReference type="Proteomes" id="UP000589626"/>
    </source>
</evidence>
<dbReference type="AlphaFoldDB" id="A0A7W4VWE1"/>
<evidence type="ECO:0000256" key="1">
    <source>
        <dbReference type="ARBA" id="ARBA00006484"/>
    </source>
</evidence>
<keyword evidence="5" id="KW-1185">Reference proteome</keyword>
<dbReference type="RefSeq" id="WP_183592802.1">
    <property type="nucleotide sequence ID" value="NZ_JACHWR010000002.1"/>
</dbReference>
<dbReference type="Proteomes" id="UP000589626">
    <property type="component" value="Unassembled WGS sequence"/>
</dbReference>
<proteinExistence type="inferred from homology"/>
<dbReference type="Pfam" id="PF13561">
    <property type="entry name" value="adh_short_C2"/>
    <property type="match status" value="1"/>
</dbReference>
<accession>A0A7W4VWE1</accession>
<evidence type="ECO:0000313" key="4">
    <source>
        <dbReference type="EMBL" id="MBB3042885.1"/>
    </source>
</evidence>
<comment type="similarity">
    <text evidence="1">Belongs to the short-chain dehydrogenases/reductases (SDR) family.</text>
</comment>
<gene>
    <name evidence="4" type="ORF">FHU40_002703</name>
</gene>
<dbReference type="PANTHER" id="PTHR42879">
    <property type="entry name" value="3-OXOACYL-(ACYL-CARRIER-PROTEIN) REDUCTASE"/>
    <property type="match status" value="1"/>
</dbReference>
<dbReference type="InterPro" id="IPR002347">
    <property type="entry name" value="SDR_fam"/>
</dbReference>
<dbReference type="InterPro" id="IPR036291">
    <property type="entry name" value="NAD(P)-bd_dom_sf"/>
</dbReference>
<dbReference type="SUPFAM" id="SSF51735">
    <property type="entry name" value="NAD(P)-binding Rossmann-fold domains"/>
    <property type="match status" value="1"/>
</dbReference>